<organism evidence="1 2">
    <name type="scientific">Collybia nuda</name>
    <dbReference type="NCBI Taxonomy" id="64659"/>
    <lineage>
        <taxon>Eukaryota</taxon>
        <taxon>Fungi</taxon>
        <taxon>Dikarya</taxon>
        <taxon>Basidiomycota</taxon>
        <taxon>Agaricomycotina</taxon>
        <taxon>Agaricomycetes</taxon>
        <taxon>Agaricomycetidae</taxon>
        <taxon>Agaricales</taxon>
        <taxon>Tricholomatineae</taxon>
        <taxon>Clitocybaceae</taxon>
        <taxon>Collybia</taxon>
    </lineage>
</organism>
<evidence type="ECO:0000313" key="1">
    <source>
        <dbReference type="EMBL" id="KAF9464464.1"/>
    </source>
</evidence>
<keyword evidence="2" id="KW-1185">Reference proteome</keyword>
<dbReference type="Proteomes" id="UP000807353">
    <property type="component" value="Unassembled WGS sequence"/>
</dbReference>
<protein>
    <submittedName>
        <fullName evidence="1">Uncharacterized protein</fullName>
    </submittedName>
</protein>
<accession>A0A9P5Y858</accession>
<proteinExistence type="predicted"/>
<dbReference type="EMBL" id="MU150254">
    <property type="protein sequence ID" value="KAF9464464.1"/>
    <property type="molecule type" value="Genomic_DNA"/>
</dbReference>
<name>A0A9P5Y858_9AGAR</name>
<gene>
    <name evidence="1" type="ORF">BDZ94DRAFT_1256497</name>
</gene>
<reference evidence="1" key="1">
    <citation type="submission" date="2020-11" db="EMBL/GenBank/DDBJ databases">
        <authorList>
            <consortium name="DOE Joint Genome Institute"/>
            <person name="Ahrendt S."/>
            <person name="Riley R."/>
            <person name="Andreopoulos W."/>
            <person name="Labutti K."/>
            <person name="Pangilinan J."/>
            <person name="Ruiz-Duenas F.J."/>
            <person name="Barrasa J.M."/>
            <person name="Sanchez-Garcia M."/>
            <person name="Camarero S."/>
            <person name="Miyauchi S."/>
            <person name="Serrano A."/>
            <person name="Linde D."/>
            <person name="Babiker R."/>
            <person name="Drula E."/>
            <person name="Ayuso-Fernandez I."/>
            <person name="Pacheco R."/>
            <person name="Padilla G."/>
            <person name="Ferreira P."/>
            <person name="Barriuso J."/>
            <person name="Kellner H."/>
            <person name="Castanera R."/>
            <person name="Alfaro M."/>
            <person name="Ramirez L."/>
            <person name="Pisabarro A.G."/>
            <person name="Kuo A."/>
            <person name="Tritt A."/>
            <person name="Lipzen A."/>
            <person name="He G."/>
            <person name="Yan M."/>
            <person name="Ng V."/>
            <person name="Cullen D."/>
            <person name="Martin F."/>
            <person name="Rosso M.-N."/>
            <person name="Henrissat B."/>
            <person name="Hibbett D."/>
            <person name="Martinez A.T."/>
            <person name="Grigoriev I.V."/>
        </authorList>
    </citation>
    <scope>NUCLEOTIDE SEQUENCE</scope>
    <source>
        <strain evidence="1">CBS 247.69</strain>
    </source>
</reference>
<evidence type="ECO:0000313" key="2">
    <source>
        <dbReference type="Proteomes" id="UP000807353"/>
    </source>
</evidence>
<dbReference type="AlphaFoldDB" id="A0A9P5Y858"/>
<sequence length="283" mass="32355">MLATCSNKSISTTINSEYTAKQASIQHLLNEITETIKIKREMYQICKDGKMQNLTQFYTLGESLTQKCDSLVMLSPHETMHSHMKQIDEQRESISGYFTAITQWMQDIEPLIPQYMTCDPIKDLLTRVKNLSEYKELKKRQLGLHREPLDLPNSVPLLNSDELEEGEIREGPQPRKNLTELLQHIKQFHASYKHPPHNSPPNNINAIVTSEHVKQIIQMETNSILNASLIMLLLTIGNLGDTYVVKMWDLLKETWTAIHVIDEHLGESSTHAVLDQSPVASRS</sequence>
<comment type="caution">
    <text evidence="1">The sequence shown here is derived from an EMBL/GenBank/DDBJ whole genome shotgun (WGS) entry which is preliminary data.</text>
</comment>